<evidence type="ECO:0000256" key="4">
    <source>
        <dbReference type="ARBA" id="ARBA00023136"/>
    </source>
</evidence>
<evidence type="ECO:0000313" key="8">
    <source>
        <dbReference type="Proteomes" id="UP000198964"/>
    </source>
</evidence>
<dbReference type="Pfam" id="PF06271">
    <property type="entry name" value="RDD"/>
    <property type="match status" value="1"/>
</dbReference>
<feature type="transmembrane region" description="Helical" evidence="5">
    <location>
        <begin position="39"/>
        <end position="60"/>
    </location>
</feature>
<feature type="domain" description="RDD" evidence="6">
    <location>
        <begin position="38"/>
        <end position="129"/>
    </location>
</feature>
<dbReference type="Proteomes" id="UP000198964">
    <property type="component" value="Unassembled WGS sequence"/>
</dbReference>
<evidence type="ECO:0000256" key="5">
    <source>
        <dbReference type="SAM" id="Phobius"/>
    </source>
</evidence>
<keyword evidence="3 5" id="KW-1133">Transmembrane helix</keyword>
<dbReference type="RefSeq" id="WP_093920274.1">
    <property type="nucleotide sequence ID" value="NZ_FONW01000006.1"/>
</dbReference>
<keyword evidence="4 5" id="KW-0472">Membrane</keyword>
<dbReference type="GO" id="GO:0016020">
    <property type="term" value="C:membrane"/>
    <property type="evidence" value="ECO:0007669"/>
    <property type="project" value="UniProtKB-SubCell"/>
</dbReference>
<comment type="subcellular location">
    <subcellularLocation>
        <location evidence="1">Membrane</location>
        <topology evidence="1">Multi-pass membrane protein</topology>
    </subcellularLocation>
</comment>
<sequence length="146" mass="16277">MLSRPNGLGLAWASATVGTNNEKVVTNQQIQPVNKGIRLINCLVDLVVIFILTTVLVALTQQRVELLLFGCSFIYYWLLESLSGKTIGKLLTKTTVVDGHGQRPNKARIFLRTVLRFYPFDTFSFLFGKAGAHDVLSKTYLKADQT</sequence>
<proteinExistence type="predicted"/>
<protein>
    <submittedName>
        <fullName evidence="7">RDD family protein</fullName>
    </submittedName>
</protein>
<keyword evidence="2 5" id="KW-0812">Transmembrane</keyword>
<evidence type="ECO:0000313" key="7">
    <source>
        <dbReference type="EMBL" id="SFF43623.1"/>
    </source>
</evidence>
<evidence type="ECO:0000256" key="3">
    <source>
        <dbReference type="ARBA" id="ARBA00022989"/>
    </source>
</evidence>
<dbReference type="InterPro" id="IPR010432">
    <property type="entry name" value="RDD"/>
</dbReference>
<dbReference type="EMBL" id="FONW01000006">
    <property type="protein sequence ID" value="SFF43623.1"/>
    <property type="molecule type" value="Genomic_DNA"/>
</dbReference>
<evidence type="ECO:0000259" key="6">
    <source>
        <dbReference type="Pfam" id="PF06271"/>
    </source>
</evidence>
<name>A0A1I2IPQ5_9BACT</name>
<dbReference type="STRING" id="655355.SAMN05216283_106143"/>
<keyword evidence="8" id="KW-1185">Reference proteome</keyword>
<reference evidence="7 8" key="1">
    <citation type="submission" date="2016-10" db="EMBL/GenBank/DDBJ databases">
        <authorList>
            <person name="de Groot N.N."/>
        </authorList>
    </citation>
    <scope>NUCLEOTIDE SEQUENCE [LARGE SCALE GENOMIC DNA]</scope>
    <source>
        <strain evidence="7 8">CGMCC 1.9156</strain>
    </source>
</reference>
<gene>
    <name evidence="7" type="ORF">SAMN05216283_106143</name>
</gene>
<organism evidence="7 8">
    <name type="scientific">Sunxiuqinia elliptica</name>
    <dbReference type="NCBI Taxonomy" id="655355"/>
    <lineage>
        <taxon>Bacteria</taxon>
        <taxon>Pseudomonadati</taxon>
        <taxon>Bacteroidota</taxon>
        <taxon>Bacteroidia</taxon>
        <taxon>Marinilabiliales</taxon>
        <taxon>Prolixibacteraceae</taxon>
        <taxon>Sunxiuqinia</taxon>
    </lineage>
</organism>
<evidence type="ECO:0000256" key="1">
    <source>
        <dbReference type="ARBA" id="ARBA00004141"/>
    </source>
</evidence>
<dbReference type="AlphaFoldDB" id="A0A1I2IPQ5"/>
<evidence type="ECO:0000256" key="2">
    <source>
        <dbReference type="ARBA" id="ARBA00022692"/>
    </source>
</evidence>
<accession>A0A1I2IPQ5</accession>